<keyword evidence="5" id="KW-1185">Reference proteome</keyword>
<dbReference type="STRING" id="1004.SAMN05661012_06699"/>
<organism evidence="2 4">
    <name type="scientific">Chitinophaga sancti</name>
    <dbReference type="NCBI Taxonomy" id="1004"/>
    <lineage>
        <taxon>Bacteria</taxon>
        <taxon>Pseudomonadati</taxon>
        <taxon>Bacteroidota</taxon>
        <taxon>Chitinophagia</taxon>
        <taxon>Chitinophagales</taxon>
        <taxon>Chitinophagaceae</taxon>
        <taxon>Chitinophaga</taxon>
    </lineage>
</organism>
<dbReference type="Proteomes" id="UP000183788">
    <property type="component" value="Unassembled WGS sequence"/>
</dbReference>
<accession>A0A1K1T2X9</accession>
<evidence type="ECO:0000313" key="4">
    <source>
        <dbReference type="Proteomes" id="UP000183788"/>
    </source>
</evidence>
<evidence type="ECO:0000256" key="1">
    <source>
        <dbReference type="SAM" id="SignalP"/>
    </source>
</evidence>
<evidence type="ECO:0000313" key="3">
    <source>
        <dbReference type="EMBL" id="WQG92137.1"/>
    </source>
</evidence>
<evidence type="ECO:0000313" key="2">
    <source>
        <dbReference type="EMBL" id="SFW90930.1"/>
    </source>
</evidence>
<dbReference type="Proteomes" id="UP001326715">
    <property type="component" value="Chromosome"/>
</dbReference>
<dbReference type="OrthoDB" id="680656at2"/>
<feature type="signal peptide" evidence="1">
    <location>
        <begin position="1"/>
        <end position="23"/>
    </location>
</feature>
<feature type="chain" id="PRO_5012973077" description="YD repeat-containing protein" evidence="1">
    <location>
        <begin position="24"/>
        <end position="1209"/>
    </location>
</feature>
<sequence>MTIPIVLPVLKRTLLLCSFVAIAGKCVSQVPSNLFDIKTTLPTSPEAAMIGKFGGIPIGYYTGTADISIPFYTIKEAGIEIPITLRYHGSGIKVEDQASSVGLGWSLDPGGSIIQVINGKKDSYDQLTLAPGYQFLKDNIPVTGVQASRPEIGRKVFPCIPFDSKSVGDDQLTLDYLQQGHGQPDIYMYNFPGGYSGRFYINPETKQIVLLDKKSDIKFEPDQGGGWRATTIDGNKFTFAATEFSYVSDSSDYAGFTWKLTQIDFNNGKTINFEYTRGFSSWFSFSETYHSQYPLGMGSTAELFVQPYLQNNSSSTRLLSKIVTADMQVVFNMEDRDDMLGKADNDGDNSNGTMSVKRIKSVDMIARGTGNKIKSWVFSYNYFPYTVIGGDYTKGLTTQDILGKRLKLLSVKEVGYTNGVQSLEQPAYKFDYDETVTMPLKTSFARDYWGYYNGANNTKLIPDLTFFIQTGYYRWDMPTPSFLTTIDGANRAPDVTKMNAYLLKRITYPTGGYTTFDYEAHSFGHYNYPDANKITAVTKRVDISDYNETNDVKISQFKLSKTMPLTLKYNVSGGTSAQGLTFANLAPSKVTISKVVNGVSTVIRTWQMSTSDQAAFDASRNLSYQETVTFQYDPAISYYTIAVELPDVLGRQNDFNKGASIRAFFEYTDMPDLPTNISYGGGSRLATIRNYSQTGLLAGTRKLSYVNADGSTSGVILSKLSHVDVRSMYFETLPAGSQTAYGTTANIWFVSAENYVPFSNSAGGNAVAYSRVVETDVANDGSSNGSHVYYYHNKESSNSYGMPDDPDIANGSLEKEELFDAAGTRLSDVVYNYESSQTQLFTGFNCYKKFMIGYECRAAAPPGYTLGYIVLSYPLYTRWYQLKNKISSQYANGQVLTMNEDYAYNTKGQLISQASLNSKNEQVKTTYLYPVDATSNPSASALVSAGRYTKLLEQTGLVNNNETYKVRYAYGPSGNNYALSSIERSLKQGPFTQEVLFNSYGPYETLRETLSKGVTSSILWSDNNLYPIAKVENGSYATFSYTSFEPDASGRVNYSANGVNTQYSLTGKRSYDLASGNISVPLSSSGGTYVVSYWTKNAGPYTIAGTLAGYPVKGSTIDQWTHYEHRITGVGGFTISGTGYIDELKVYPLGAMMVSYTTEPLLGVTSETDIADRPTFYDFDPLGRLKVVRGMDGKILKVLDYQYQVPVTQ</sequence>
<dbReference type="AlphaFoldDB" id="A0A1K1T2X9"/>
<gene>
    <name evidence="2" type="ORF">SAMN05661012_06699</name>
    <name evidence="3" type="ORF">SR876_11535</name>
</gene>
<evidence type="ECO:0008006" key="6">
    <source>
        <dbReference type="Google" id="ProtNLM"/>
    </source>
</evidence>
<proteinExistence type="predicted"/>
<dbReference type="EMBL" id="FPIZ01000057">
    <property type="protein sequence ID" value="SFW90930.1"/>
    <property type="molecule type" value="Genomic_DNA"/>
</dbReference>
<keyword evidence="1" id="KW-0732">Signal</keyword>
<reference evidence="3 5" key="2">
    <citation type="submission" date="2023-11" db="EMBL/GenBank/DDBJ databases">
        <title>MicrobeMod: A computational toolkit for identifying prokaryotic methylation and restriction-modification with nanopore sequencing.</title>
        <authorList>
            <person name="Crits-Christoph A."/>
            <person name="Kang S.C."/>
            <person name="Lee H."/>
            <person name="Ostrov N."/>
        </authorList>
    </citation>
    <scope>NUCLEOTIDE SEQUENCE [LARGE SCALE GENOMIC DNA]</scope>
    <source>
        <strain evidence="3 5">ATCC 23090</strain>
    </source>
</reference>
<evidence type="ECO:0000313" key="5">
    <source>
        <dbReference type="Proteomes" id="UP001326715"/>
    </source>
</evidence>
<protein>
    <recommendedName>
        <fullName evidence="6">YD repeat-containing protein</fullName>
    </recommendedName>
</protein>
<dbReference type="EMBL" id="CP140154">
    <property type="protein sequence ID" value="WQG92137.1"/>
    <property type="molecule type" value="Genomic_DNA"/>
</dbReference>
<name>A0A1K1T2X9_9BACT</name>
<reference evidence="2 4" key="1">
    <citation type="submission" date="2016-11" db="EMBL/GenBank/DDBJ databases">
        <authorList>
            <person name="Jaros S."/>
            <person name="Januszkiewicz K."/>
            <person name="Wedrychowicz H."/>
        </authorList>
    </citation>
    <scope>NUCLEOTIDE SEQUENCE [LARGE SCALE GENOMIC DNA]</scope>
    <source>
        <strain evidence="2 4">DSM 784</strain>
    </source>
</reference>
<dbReference type="RefSeq" id="WP_072366718.1">
    <property type="nucleotide sequence ID" value="NZ_CP139972.1"/>
</dbReference>